<dbReference type="EMBL" id="MFMU01000003">
    <property type="protein sequence ID" value="OGG93939.1"/>
    <property type="molecule type" value="Genomic_DNA"/>
</dbReference>
<gene>
    <name evidence="1" type="ORF">A2609_02210</name>
</gene>
<comment type="caution">
    <text evidence="1">The sequence shown here is derived from an EMBL/GenBank/DDBJ whole genome shotgun (WGS) entry which is preliminary data.</text>
</comment>
<name>A0A1F6G750_9BACT</name>
<dbReference type="Proteomes" id="UP000176867">
    <property type="component" value="Unassembled WGS sequence"/>
</dbReference>
<evidence type="ECO:0000313" key="1">
    <source>
        <dbReference type="EMBL" id="OGG93939.1"/>
    </source>
</evidence>
<accession>A0A1F6G750</accession>
<protein>
    <submittedName>
        <fullName evidence="1">Uncharacterized protein</fullName>
    </submittedName>
</protein>
<evidence type="ECO:0000313" key="2">
    <source>
        <dbReference type="Proteomes" id="UP000176867"/>
    </source>
</evidence>
<dbReference type="AlphaFoldDB" id="A0A1F6G750"/>
<proteinExistence type="predicted"/>
<organism evidence="1 2">
    <name type="scientific">Candidatus Kaiserbacteria bacterium RIFOXYD1_FULL_47_14</name>
    <dbReference type="NCBI Taxonomy" id="1798533"/>
    <lineage>
        <taxon>Bacteria</taxon>
        <taxon>Candidatus Kaiseribacteriota</taxon>
    </lineage>
</organism>
<sequence length="294" mass="34606">MYIPDINLKIDLDKESDMFVKFLHHEKFTQNRDSILHCYPDLRILLETDNTDESKTIRAFLEKKYSEYNTVIKSIISDSEEKIDKYGKIILEQLSSLMDYTWPKEHSGYLVIPTILPFSPFNENTLYFSMARKIKMSDKKEDLNHGFLPVLAHEISHFMLRDILEQDGKIKYSDYGWTTKHFLQEILAPILMNQKPLKKILDIEDYLGNPYLKHLNVEKDSVSENIVNHYNRMYASMKYDGKRSFAEIIKIIAGELESVSTTLDEKFKMWNTYGHNISSNDLLLQKYKTPIPIK</sequence>
<reference evidence="1 2" key="1">
    <citation type="journal article" date="2016" name="Nat. Commun.">
        <title>Thousands of microbial genomes shed light on interconnected biogeochemical processes in an aquifer system.</title>
        <authorList>
            <person name="Anantharaman K."/>
            <person name="Brown C.T."/>
            <person name="Hug L.A."/>
            <person name="Sharon I."/>
            <person name="Castelle C.J."/>
            <person name="Probst A.J."/>
            <person name="Thomas B.C."/>
            <person name="Singh A."/>
            <person name="Wilkins M.J."/>
            <person name="Karaoz U."/>
            <person name="Brodie E.L."/>
            <person name="Williams K.H."/>
            <person name="Hubbard S.S."/>
            <person name="Banfield J.F."/>
        </authorList>
    </citation>
    <scope>NUCLEOTIDE SEQUENCE [LARGE SCALE GENOMIC DNA]</scope>
</reference>